<protein>
    <submittedName>
        <fullName evidence="2">Uncharacterized protein</fullName>
    </submittedName>
</protein>
<feature type="region of interest" description="Disordered" evidence="1">
    <location>
        <begin position="36"/>
        <end position="82"/>
    </location>
</feature>
<evidence type="ECO:0000256" key="1">
    <source>
        <dbReference type="SAM" id="MobiDB-lite"/>
    </source>
</evidence>
<accession>A0A0J6Y304</accession>
<gene>
    <name evidence="2" type="ORF">CIRG_01539</name>
</gene>
<organism evidence="2 3">
    <name type="scientific">Coccidioides immitis RMSCC 2394</name>
    <dbReference type="NCBI Taxonomy" id="404692"/>
    <lineage>
        <taxon>Eukaryota</taxon>
        <taxon>Fungi</taxon>
        <taxon>Dikarya</taxon>
        <taxon>Ascomycota</taxon>
        <taxon>Pezizomycotina</taxon>
        <taxon>Eurotiomycetes</taxon>
        <taxon>Eurotiomycetidae</taxon>
        <taxon>Onygenales</taxon>
        <taxon>Onygenaceae</taxon>
        <taxon>Coccidioides</taxon>
    </lineage>
</organism>
<name>A0A0J6Y304_COCIT</name>
<evidence type="ECO:0000313" key="2">
    <source>
        <dbReference type="EMBL" id="KMP01399.1"/>
    </source>
</evidence>
<dbReference type="EMBL" id="DS028093">
    <property type="protein sequence ID" value="KMP01399.1"/>
    <property type="molecule type" value="Genomic_DNA"/>
</dbReference>
<evidence type="ECO:0000313" key="3">
    <source>
        <dbReference type="Proteomes" id="UP000054565"/>
    </source>
</evidence>
<dbReference type="AlphaFoldDB" id="A0A0J6Y304"/>
<reference evidence="3" key="1">
    <citation type="journal article" date="2010" name="Genome Res.">
        <title>Population genomic sequencing of Coccidioides fungi reveals recent hybridization and transposon control.</title>
        <authorList>
            <person name="Neafsey D.E."/>
            <person name="Barker B.M."/>
            <person name="Sharpton T.J."/>
            <person name="Stajich J.E."/>
            <person name="Park D.J."/>
            <person name="Whiston E."/>
            <person name="Hung C.-Y."/>
            <person name="McMahan C."/>
            <person name="White J."/>
            <person name="Sykes S."/>
            <person name="Heiman D."/>
            <person name="Young S."/>
            <person name="Zeng Q."/>
            <person name="Abouelleil A."/>
            <person name="Aftuck L."/>
            <person name="Bessette D."/>
            <person name="Brown A."/>
            <person name="FitzGerald M."/>
            <person name="Lui A."/>
            <person name="Macdonald J.P."/>
            <person name="Priest M."/>
            <person name="Orbach M.J."/>
            <person name="Galgiani J.N."/>
            <person name="Kirkland T.N."/>
            <person name="Cole G.T."/>
            <person name="Birren B.W."/>
            <person name="Henn M.R."/>
            <person name="Taylor J.W."/>
            <person name="Rounsley S.D."/>
        </authorList>
    </citation>
    <scope>NUCLEOTIDE SEQUENCE [LARGE SCALE GENOMIC DNA]</scope>
    <source>
        <strain evidence="3">RMSCC 2394</strain>
    </source>
</reference>
<proteinExistence type="predicted"/>
<sequence length="110" mass="12044">MSITTSNQLATAPWGQGILAQEVYSTKLRIKVVPRSSLPHGLGQRHGNRASAMPKQSARTPRPLPNPKPNIKPKGNRPEPNWPLIGAWASRLDARHAVTLKISPLGNYKV</sequence>
<dbReference type="Proteomes" id="UP000054565">
    <property type="component" value="Unassembled WGS sequence"/>
</dbReference>